<keyword evidence="1" id="KW-0175">Coiled coil</keyword>
<evidence type="ECO:0000313" key="4">
    <source>
        <dbReference type="Proteomes" id="UP000294575"/>
    </source>
</evidence>
<dbReference type="EMBL" id="SNYK01000011">
    <property type="protein sequence ID" value="TDQ36701.1"/>
    <property type="molecule type" value="Genomic_DNA"/>
</dbReference>
<feature type="coiled-coil region" evidence="1">
    <location>
        <begin position="7"/>
        <end position="42"/>
    </location>
</feature>
<dbReference type="InterPro" id="IPR029063">
    <property type="entry name" value="SAM-dependent_MTases_sf"/>
</dbReference>
<evidence type="ECO:0000313" key="3">
    <source>
        <dbReference type="EMBL" id="TDQ36701.1"/>
    </source>
</evidence>
<dbReference type="InterPro" id="IPR006342">
    <property type="entry name" value="FkbM_mtfrase"/>
</dbReference>
<dbReference type="SUPFAM" id="SSF53335">
    <property type="entry name" value="S-adenosyl-L-methionine-dependent methyltransferases"/>
    <property type="match status" value="1"/>
</dbReference>
<dbReference type="GO" id="GO:0032259">
    <property type="term" value="P:methylation"/>
    <property type="evidence" value="ECO:0007669"/>
    <property type="project" value="UniProtKB-KW"/>
</dbReference>
<dbReference type="PANTHER" id="PTHR34203:SF15">
    <property type="entry name" value="SLL1173 PROTEIN"/>
    <property type="match status" value="1"/>
</dbReference>
<dbReference type="NCBIfam" id="TIGR01444">
    <property type="entry name" value="fkbM_fam"/>
    <property type="match status" value="1"/>
</dbReference>
<dbReference type="Gene3D" id="3.40.50.150">
    <property type="entry name" value="Vaccinia Virus protein VP39"/>
    <property type="match status" value="1"/>
</dbReference>
<dbReference type="PANTHER" id="PTHR34203">
    <property type="entry name" value="METHYLTRANSFERASE, FKBM FAMILY PROTEIN"/>
    <property type="match status" value="1"/>
</dbReference>
<evidence type="ECO:0000256" key="1">
    <source>
        <dbReference type="SAM" id="Coils"/>
    </source>
</evidence>
<dbReference type="Pfam" id="PF05050">
    <property type="entry name" value="Methyltransf_21"/>
    <property type="match status" value="1"/>
</dbReference>
<feature type="domain" description="Methyltransferase FkbM" evidence="2">
    <location>
        <begin position="145"/>
        <end position="280"/>
    </location>
</feature>
<keyword evidence="4" id="KW-1185">Reference proteome</keyword>
<comment type="caution">
    <text evidence="3">The sequence shown here is derived from an EMBL/GenBank/DDBJ whole genome shotgun (WGS) entry which is preliminary data.</text>
</comment>
<reference evidence="3 4" key="1">
    <citation type="submission" date="2019-03" db="EMBL/GenBank/DDBJ databases">
        <title>Genomic Encyclopedia of Type Strains, Phase IV (KMG-IV): sequencing the most valuable type-strain genomes for metagenomic binning, comparative biology and taxonomic classification.</title>
        <authorList>
            <person name="Goeker M."/>
        </authorList>
    </citation>
    <scope>NUCLEOTIDE SEQUENCE [LARGE SCALE GENOMIC DNA]</scope>
    <source>
        <strain evidence="3 4">DSM 28679</strain>
    </source>
</reference>
<dbReference type="GO" id="GO:0008168">
    <property type="term" value="F:methyltransferase activity"/>
    <property type="evidence" value="ECO:0007669"/>
    <property type="project" value="UniProtKB-KW"/>
</dbReference>
<keyword evidence="3" id="KW-0489">Methyltransferase</keyword>
<name>A0A4R6TTR6_9GAMM</name>
<keyword evidence="3" id="KW-0808">Transferase</keyword>
<dbReference type="Proteomes" id="UP000294575">
    <property type="component" value="Unassembled WGS sequence"/>
</dbReference>
<protein>
    <submittedName>
        <fullName evidence="3">FkbM family methyltransferase</fullName>
    </submittedName>
</protein>
<dbReference type="RefSeq" id="WP_101496415.1">
    <property type="nucleotide sequence ID" value="NZ_LNJZ01000005.1"/>
</dbReference>
<dbReference type="OrthoDB" id="5329963at2"/>
<evidence type="ECO:0000259" key="2">
    <source>
        <dbReference type="Pfam" id="PF05050"/>
    </source>
</evidence>
<dbReference type="AlphaFoldDB" id="A0A4R6TTR6"/>
<organism evidence="3 4">
    <name type="scientific">Thiopseudomonas denitrificans</name>
    <dbReference type="NCBI Taxonomy" id="1501432"/>
    <lineage>
        <taxon>Bacteria</taxon>
        <taxon>Pseudomonadati</taxon>
        <taxon>Pseudomonadota</taxon>
        <taxon>Gammaproteobacteria</taxon>
        <taxon>Pseudomonadales</taxon>
        <taxon>Pseudomonadaceae</taxon>
        <taxon>Thiopseudomonas</taxon>
    </lineage>
</organism>
<dbReference type="InterPro" id="IPR052514">
    <property type="entry name" value="SAM-dependent_MTase"/>
</dbReference>
<proteinExistence type="predicted"/>
<sequence>MQNNSFLQHLEAKKEKLDEKDKHLYEEKIEKYNKHLDSITKNLYKKLSPTEQERLVIWFMKRWLSIDIISISEKAEYQAKLKEVASQKTEQFILNGKQYHTLDLKKANLTGKLTTYKWNFCVHDFNYRQYEHNKVKHLENSFIIDAGAFVGDTAVLFSQTYINPTIHSFELLDENIELLEKNIKDNNIQNTSIYKTALSDKDGDIVHIKATAIQGATSMFGENTGEAIETITIDKHIKDNNIAKVDFIKMDIEGAERYALAGATNTIKKHKPTLAICIYHLWDDIIKLPELISCLNPSYKLAFNWVELNNGWEAVLFAFE</sequence>
<gene>
    <name evidence="3" type="ORF">DFQ45_11182</name>
</gene>
<accession>A0A4R6TTR6</accession>